<dbReference type="Proteomes" id="UP001341840">
    <property type="component" value="Unassembled WGS sequence"/>
</dbReference>
<accession>A0ABU6TK32</accession>
<feature type="compositionally biased region" description="Basic residues" evidence="1">
    <location>
        <begin position="128"/>
        <end position="137"/>
    </location>
</feature>
<gene>
    <name evidence="2" type="ORF">PIB30_051997</name>
</gene>
<feature type="compositionally biased region" description="Basic residues" evidence="1">
    <location>
        <begin position="94"/>
        <end position="110"/>
    </location>
</feature>
<evidence type="ECO:0000313" key="2">
    <source>
        <dbReference type="EMBL" id="MED6148313.1"/>
    </source>
</evidence>
<comment type="caution">
    <text evidence="2">The sequence shown here is derived from an EMBL/GenBank/DDBJ whole genome shotgun (WGS) entry which is preliminary data.</text>
</comment>
<evidence type="ECO:0000256" key="1">
    <source>
        <dbReference type="SAM" id="MobiDB-lite"/>
    </source>
</evidence>
<feature type="compositionally biased region" description="Basic and acidic residues" evidence="1">
    <location>
        <begin position="111"/>
        <end position="123"/>
    </location>
</feature>
<name>A0ABU6TK32_9FABA</name>
<sequence>MPYELYKFLGLGPLKKTEEIFTNADTSVVSVVGIAEDVKVRVGGLIIPFLKSGGFKLNYHDEIFTFEVGNTIEIFHLDNCSEPEKKGLCQLKTDKKRKKEKRMAKKRRKRKEEEADKKNRELKSPTAKSKKDKKKKALSTLEKRKG</sequence>
<feature type="region of interest" description="Disordered" evidence="1">
    <location>
        <begin position="91"/>
        <end position="146"/>
    </location>
</feature>
<reference evidence="2 3" key="1">
    <citation type="journal article" date="2023" name="Plants (Basel)">
        <title>Bridging the Gap: Combining Genomics and Transcriptomics Approaches to Understand Stylosanthes scabra, an Orphan Legume from the Brazilian Caatinga.</title>
        <authorList>
            <person name="Ferreira-Neto J.R.C."/>
            <person name="da Silva M.D."/>
            <person name="Binneck E."/>
            <person name="de Melo N.F."/>
            <person name="da Silva R.H."/>
            <person name="de Melo A.L.T.M."/>
            <person name="Pandolfi V."/>
            <person name="Bustamante F.O."/>
            <person name="Brasileiro-Vidal A.C."/>
            <person name="Benko-Iseppon A.M."/>
        </authorList>
    </citation>
    <scope>NUCLEOTIDE SEQUENCE [LARGE SCALE GENOMIC DNA]</scope>
    <source>
        <tissue evidence="2">Leaves</tissue>
    </source>
</reference>
<evidence type="ECO:0000313" key="3">
    <source>
        <dbReference type="Proteomes" id="UP001341840"/>
    </source>
</evidence>
<dbReference type="EMBL" id="JASCZI010090994">
    <property type="protein sequence ID" value="MED6148313.1"/>
    <property type="molecule type" value="Genomic_DNA"/>
</dbReference>
<keyword evidence="3" id="KW-1185">Reference proteome</keyword>
<organism evidence="2 3">
    <name type="scientific">Stylosanthes scabra</name>
    <dbReference type="NCBI Taxonomy" id="79078"/>
    <lineage>
        <taxon>Eukaryota</taxon>
        <taxon>Viridiplantae</taxon>
        <taxon>Streptophyta</taxon>
        <taxon>Embryophyta</taxon>
        <taxon>Tracheophyta</taxon>
        <taxon>Spermatophyta</taxon>
        <taxon>Magnoliopsida</taxon>
        <taxon>eudicotyledons</taxon>
        <taxon>Gunneridae</taxon>
        <taxon>Pentapetalae</taxon>
        <taxon>rosids</taxon>
        <taxon>fabids</taxon>
        <taxon>Fabales</taxon>
        <taxon>Fabaceae</taxon>
        <taxon>Papilionoideae</taxon>
        <taxon>50 kb inversion clade</taxon>
        <taxon>dalbergioids sensu lato</taxon>
        <taxon>Dalbergieae</taxon>
        <taxon>Pterocarpus clade</taxon>
        <taxon>Stylosanthes</taxon>
    </lineage>
</organism>
<proteinExistence type="predicted"/>
<protein>
    <submittedName>
        <fullName evidence="2">Uncharacterized protein</fullName>
    </submittedName>
</protein>